<sequence>MVAAMFEGFLYQFLSGYLGNYVKDIQREQFRIGLWSGYVLLENVELRVEAFDYLQLPFAIKHGSIGKLRFQVPWKKLGWEPVLIALENVYICAVPRDDAEWNPEASDRRALAAKGAKLAAAEIEKLSRRVSDEKLQKSFLTHISARIIDNIQVAITNVHIQYLDENTDSKAKFSFGLTLADLTVNNKDGRSFSSTGAVVAGKLKNYLVHKVVEIQELAVYWNSDTHCSNIPQNSVEEDEVHHLLHPVNASLKLTVNRNKTGEVGNPQYAILVNVDDLNIRLDDHQFREMVSLTDSFKVCKLREKYGRYRPHNADRRLGGWQQEWWQFAIKAVLADVRERLHRSSWTFFNWCMEQRRLYMAFYKDKLECLQQGNPIDEAVVEQLKEMEKNLNLEMILYYRTLAENLLQLKDESMDDVEDADVASLERDSSSNPQGQLKEGLPQNQRGWVSWLSLGMFGESGNLDASQLSGSFSEDLIKDLYEATNFDPTSIIDSQDWPKGYSSLAVSLHLGQAVGRLHSLSSGMDVIHMVLEGAAMTFRMWKESASFTVSLKSLEVVDPSCLSPLFPEILSSKTSQRTSVHLNGESTTALTLMRTGSESNVSSIVRTLRDGKSNHIVRVDIEIYFLHKDLDMMITVNIDPLDFVYSPNAFISLSGFFNPSKSFQVVGMGIRPPKMPQAQPYLQTEHLFPSLKRVALQVNVDKPRLVFPESLFAPGGAVMVVTMQCLHISSSINKAGVNDLAPGSSSKEAFLGSRFEALQGDDLSVGEEDVQGCNRNCDIHIKTTSMNQFQLLVSSAKVLVTNQSANWLEKLSNYDPALDFIDSFDMKAIVYAYRVRTCPVSSKFKICGSLPLLRIFTSIGKYELLKAVVNSITLIHEKAMYDRSNGDVLSEEFMSNYQGSQTYLSLGSERAQCTGLANAMSDITLEDFRKLELTESTSTKAVSGYFKLRIVVIELTQGPKVGDKISDVTLITWIIRLEELQIKFSQDPLQNAVHLLFKDLLIQNTLNHSGSSSSVSNSILSLSGKQVRLDVIWSDVHDPLNSVMHYSLGIPQAKVNNLQHRYGSKSSTLVLNANCFAETVQCSIKSLLEKDVLVDRGIAKAESFCITYSLNEGCFETWTANFLALNLFHAERSQSAKTQLSELLCCRRDDEHDKKRQECFQVLYSLFAEKRMEVTLPPTKIWASMREWNEVSSAIQSIVPLFANDKEPKPPVYHKPSPSLDEDVSSTLSCADNERQISLGSSELEENKQSIPAIESADDETSLDNSVLLKINSKVPSGQQAKIKIPDIVFVLKDFSEEGYFGLENQEPYSEKCVLISASVFVDKIKSRDNKVVLEARILKLEAVAEGKKEHRDFPCLRMSSLTIQGEYLGDLEIKEVFIVLHADSIETWCSPQILRFWHGFSFEPLGSGPSMVLDVVLRLDAHLQSASLLITDAQWSRSAPIIEFLLESIVVLSTWRMQDMETSIATDLRVNYHNMHKVAQEPLLETWHASCTISKNYNSDITFAARPFTKIEVSSSGALNINITESMAQAIFQTVEMIEDSRTVDDADEKGANVEVESGSSLKKTATLRYASYWFQNDTGVAVTYWLVRAHKENGQCLNFTDRRHDSSSSQIPNVIEPGCSVRLYIEETSEPLSHPTRSCWQTAEANEQHAFGPILHRQICFQLEGASRPSPPMSIDLVGCRSFEVVFSNSIGSSEHDVRIKNVPDPIQEILDEDETESLQKANLFSTYAVLEVTVQGYSKLIRLHSKVSLLNATSKPLEVRFDIPLGVSPKVLDLVMPGQATFLPVHLAETGKMRWRPYGSSHLWSEAQSLSNMMFSSSHYRSVVCYPVHPGSKGPFRCCLSVCQSHISLTEANMPGNLISAKNGILEKRKGHNGKSKAESFQVPYIFESSGESKEQSEGCEMCNLTLVAPLVIKNCLTCLLEISVESGAGINVNLSVPKEDSVFVYDVDVGHDLSIKISALGYLPSSMKFGRSTFLADEAQKNSHHETTFIVMESMVLQSKDVSGPPLHVRLEKMVDIMSGARKLRISVPYWLYNCTHLDMMVMDGDVDVPLGKEILLSGTSINNSHGNESNAVYGKHPFTELVGLQSILQLHNQSPQPNVNYDRKPTPDSSRHEDRSAREEEVVPHMYSPAKGSDISEHRLRARLVLPGHVSPAFKESKDAIWSRPFSLGSPVGAATVIIPNSSSGGACVMSVSATPILEAYTGKTKVVTLQPRYVLANACKKDLYFKQQGADGFHLLVINSYSHLHMDDVSRNLLVSVRYDEHGWDWSGGFAPDLLGDTQVKMHNYVTGAREIIRVEVTIASTHAADEAYVRSAGGSHGTCLIVITNDETGFMPYRIENFSMEKLRFYQQKCDKMENILYAYSSCDYAWDEPCQPHRLVIEIPGEGSLGAYGVEEIREFSAITFPARAEKPERRFLVSVRAEGPRRVLSVTDLTIHMEKGLSSVNHLLNADQSSQSPIKFTEEYSLTLACVGFSLVNSSPQELAFASAKGLYFHVQQNERQQKVTFQIDSCQVDNQLRHAAYPVMLSTSFGSSELVSAGLGNENNERLVHNESVNPVHKENMALKLVVAKWRQAAGSVDCFQFIYARISPVMLELEELHFFALVTFMKRLTSMMKGKKLVPFQSQRWVNENPGAGKWDYEVAENSNGNSLRFLKTLTTPENRWKTHIAVDYLADMIQKQVVSAKEKRKVYIEVLHIEPIELTVSFSSAPWSTKQHQLSARQSLYWATGTLRRFMALADVEGAPVQLGRLMLAHPMANWSAISGMISRHYTRQLLHEFYKVLGSADVFGNPMGFLRSLGMGVWDFFSSPARSIGQNPKELVKSFSEGTKSLLRHTIFAFSNAASQMSKAAQKGVAAFALDQDYIAELERRQQEQGIENSIVNEFLEGLTGLLQLSVRGAERHGLPGIFSGAAVGALGVIARPAATMLELSEKTFQSIRNRTRPFHRHRVRTRLPRHLNGDSPLRPFSCDEAVGMAVLLEADGGRFRNEVYVTCQQLSQSIRFVVLTKKMLLRVRNTTLAVAKGEAISSFGPEWFIELEAFLEDALYVDAEGVILNIVFGIQKSFLRRTKRRGVFSPKFLTPSAPLKTERFEFPTAASAREFLVTIKIQIDQQKVGPSHLILSSRNLFRKIDNQKLKG</sequence>
<organism evidence="1 2">
    <name type="scientific">Diphasiastrum complanatum</name>
    <name type="common">Issler's clubmoss</name>
    <name type="synonym">Lycopodium complanatum</name>
    <dbReference type="NCBI Taxonomy" id="34168"/>
    <lineage>
        <taxon>Eukaryota</taxon>
        <taxon>Viridiplantae</taxon>
        <taxon>Streptophyta</taxon>
        <taxon>Embryophyta</taxon>
        <taxon>Tracheophyta</taxon>
        <taxon>Lycopodiopsida</taxon>
        <taxon>Lycopodiales</taxon>
        <taxon>Lycopodiaceae</taxon>
        <taxon>Lycopodioideae</taxon>
        <taxon>Diphasiastrum</taxon>
    </lineage>
</organism>
<gene>
    <name evidence="1" type="ORF">O6H91_09G000500</name>
</gene>
<evidence type="ECO:0000313" key="1">
    <source>
        <dbReference type="EMBL" id="KAJ7542558.1"/>
    </source>
</evidence>
<evidence type="ECO:0000313" key="2">
    <source>
        <dbReference type="Proteomes" id="UP001162992"/>
    </source>
</evidence>
<name>A0ACC2CKQ1_DIPCM</name>
<dbReference type="EMBL" id="CM055100">
    <property type="protein sequence ID" value="KAJ7542558.1"/>
    <property type="molecule type" value="Genomic_DNA"/>
</dbReference>
<protein>
    <submittedName>
        <fullName evidence="1">Uncharacterized protein</fullName>
    </submittedName>
</protein>
<accession>A0ACC2CKQ1</accession>
<comment type="caution">
    <text evidence="1">The sequence shown here is derived from an EMBL/GenBank/DDBJ whole genome shotgun (WGS) entry which is preliminary data.</text>
</comment>
<dbReference type="Proteomes" id="UP001162992">
    <property type="component" value="Chromosome 9"/>
</dbReference>
<proteinExistence type="predicted"/>
<reference evidence="2" key="1">
    <citation type="journal article" date="2024" name="Proc. Natl. Acad. Sci. U.S.A.">
        <title>Extraordinary preservation of gene collinearity over three hundred million years revealed in homosporous lycophytes.</title>
        <authorList>
            <person name="Li C."/>
            <person name="Wickell D."/>
            <person name="Kuo L.Y."/>
            <person name="Chen X."/>
            <person name="Nie B."/>
            <person name="Liao X."/>
            <person name="Peng D."/>
            <person name="Ji J."/>
            <person name="Jenkins J."/>
            <person name="Williams M."/>
            <person name="Shu S."/>
            <person name="Plott C."/>
            <person name="Barry K."/>
            <person name="Rajasekar S."/>
            <person name="Grimwood J."/>
            <person name="Han X."/>
            <person name="Sun S."/>
            <person name="Hou Z."/>
            <person name="He W."/>
            <person name="Dai G."/>
            <person name="Sun C."/>
            <person name="Schmutz J."/>
            <person name="Leebens-Mack J.H."/>
            <person name="Li F.W."/>
            <person name="Wang L."/>
        </authorList>
    </citation>
    <scope>NUCLEOTIDE SEQUENCE [LARGE SCALE GENOMIC DNA]</scope>
    <source>
        <strain evidence="2">cv. PW_Plant_1</strain>
    </source>
</reference>
<keyword evidence="2" id="KW-1185">Reference proteome</keyword>